<comment type="caution">
    <text evidence="2">The sequence shown here is derived from an EMBL/GenBank/DDBJ whole genome shotgun (WGS) entry which is preliminary data.</text>
</comment>
<sequence>MASEGKDMSASPEETAVTFDKPPSTKFFPKPVVSCVSIK</sequence>
<dbReference type="Proteomes" id="UP000187203">
    <property type="component" value="Unassembled WGS sequence"/>
</dbReference>
<evidence type="ECO:0000313" key="2">
    <source>
        <dbReference type="EMBL" id="OMP12460.1"/>
    </source>
</evidence>
<organism evidence="2 3">
    <name type="scientific">Corchorus olitorius</name>
    <dbReference type="NCBI Taxonomy" id="93759"/>
    <lineage>
        <taxon>Eukaryota</taxon>
        <taxon>Viridiplantae</taxon>
        <taxon>Streptophyta</taxon>
        <taxon>Embryophyta</taxon>
        <taxon>Tracheophyta</taxon>
        <taxon>Spermatophyta</taxon>
        <taxon>Magnoliopsida</taxon>
        <taxon>eudicotyledons</taxon>
        <taxon>Gunneridae</taxon>
        <taxon>Pentapetalae</taxon>
        <taxon>rosids</taxon>
        <taxon>malvids</taxon>
        <taxon>Malvales</taxon>
        <taxon>Malvaceae</taxon>
        <taxon>Grewioideae</taxon>
        <taxon>Apeibeae</taxon>
        <taxon>Corchorus</taxon>
    </lineage>
</organism>
<protein>
    <submittedName>
        <fullName evidence="2">Uncharacterized protein</fullName>
    </submittedName>
</protein>
<proteinExistence type="predicted"/>
<name>A0A1R3KZH7_9ROSI</name>
<gene>
    <name evidence="2" type="ORF">COLO4_03174</name>
</gene>
<feature type="region of interest" description="Disordered" evidence="1">
    <location>
        <begin position="1"/>
        <end position="24"/>
    </location>
</feature>
<dbReference type="EMBL" id="AWUE01009279">
    <property type="protein sequence ID" value="OMP12460.1"/>
    <property type="molecule type" value="Genomic_DNA"/>
</dbReference>
<reference evidence="3" key="1">
    <citation type="submission" date="2013-09" db="EMBL/GenBank/DDBJ databases">
        <title>Corchorus olitorius genome sequencing.</title>
        <authorList>
            <person name="Alam M."/>
            <person name="Haque M.S."/>
            <person name="Islam M.S."/>
            <person name="Emdad E.M."/>
            <person name="Islam M.M."/>
            <person name="Ahmed B."/>
            <person name="Halim A."/>
            <person name="Hossen Q.M.M."/>
            <person name="Hossain M.Z."/>
            <person name="Ahmed R."/>
            <person name="Khan M.M."/>
            <person name="Islam R."/>
            <person name="Rashid M.M."/>
            <person name="Khan S.A."/>
            <person name="Rahman M.S."/>
            <person name="Alam M."/>
            <person name="Yahiya A.S."/>
            <person name="Khan M.S."/>
            <person name="Azam M.S."/>
            <person name="Haque T."/>
            <person name="Lashkar M.Z.H."/>
            <person name="Akhand A.I."/>
            <person name="Morshed G."/>
            <person name="Roy S."/>
            <person name="Uddin K.S."/>
            <person name="Rabeya T."/>
            <person name="Hossain A.S."/>
            <person name="Chowdhury A."/>
            <person name="Snigdha A.R."/>
            <person name="Mortoza M.S."/>
            <person name="Matin S.A."/>
            <person name="Hoque S.M.E."/>
            <person name="Islam M.K."/>
            <person name="Roy D.K."/>
            <person name="Haider R."/>
            <person name="Moosa M.M."/>
            <person name="Elias S.M."/>
            <person name="Hasan A.M."/>
            <person name="Jahan S."/>
            <person name="Shafiuddin M."/>
            <person name="Mahmood N."/>
            <person name="Shommy N.S."/>
        </authorList>
    </citation>
    <scope>NUCLEOTIDE SEQUENCE [LARGE SCALE GENOMIC DNA]</scope>
    <source>
        <strain evidence="3">cv. O-4</strain>
    </source>
</reference>
<evidence type="ECO:0000256" key="1">
    <source>
        <dbReference type="SAM" id="MobiDB-lite"/>
    </source>
</evidence>
<accession>A0A1R3KZH7</accession>
<dbReference type="AlphaFoldDB" id="A0A1R3KZH7"/>
<keyword evidence="3" id="KW-1185">Reference proteome</keyword>
<evidence type="ECO:0000313" key="3">
    <source>
        <dbReference type="Proteomes" id="UP000187203"/>
    </source>
</evidence>